<feature type="compositionally biased region" description="Polar residues" evidence="1">
    <location>
        <begin position="10"/>
        <end position="25"/>
    </location>
</feature>
<proteinExistence type="predicted"/>
<sequence>MSAGFPVSAHLSSGDVTPSTLSKRQVFNKPSRRPWSNCSERPENFRKKASARGCKTFRSKNAIAASTASAISDGGEPPNTTSDKIRAVTIARVSSMKLEDMLCWQKLAEVWNDRRMCTQTVLSAVSTRLLKEGVREDVLKKSFYASCMNLRSDLSERILETLLYNVLQNRPYAMDCAWAQATSEHKYVLARLWNRLKYLYIGHHADLCWHLENTCCETLLLGGTAIQEYRAIRASLKLPAPRTVKEHVVPTVPLRFLSATCKPEAQVHSVLKTSYCKVVAKNSEFKSPRYESVCERLLLMSQLREGCALLELNPHQLWIFQTIIL</sequence>
<evidence type="ECO:0000313" key="2">
    <source>
        <dbReference type="EMBL" id="ABG25636.1"/>
    </source>
</evidence>
<feature type="region of interest" description="Disordered" evidence="1">
    <location>
        <begin position="1"/>
        <end position="44"/>
    </location>
</feature>
<organism evidence="2 3">
    <name type="scientific">Ranid herpesvirus 2</name>
    <dbReference type="NCBI Taxonomy" id="389214"/>
    <lineage>
        <taxon>Viruses</taxon>
        <taxon>Duplodnaviria</taxon>
        <taxon>Heunggongvirae</taxon>
        <taxon>Peploviricota</taxon>
        <taxon>Herviviricetes</taxon>
        <taxon>Herpesvirales</taxon>
        <taxon>Alloherpesviridae</taxon>
        <taxon>Batravirus</taxon>
        <taxon>Batravirus ranidallo2</taxon>
    </lineage>
</organism>
<evidence type="ECO:0000313" key="3">
    <source>
        <dbReference type="Proteomes" id="UP000120576"/>
    </source>
</evidence>
<keyword evidence="3" id="KW-1185">Reference proteome</keyword>
<dbReference type="RefSeq" id="YP_656582.1">
    <property type="nucleotide sequence ID" value="NC_008210.1"/>
</dbReference>
<dbReference type="KEGG" id="vg:5179462"/>
<dbReference type="EMBL" id="DQ665652">
    <property type="protein sequence ID" value="ABG25636.1"/>
    <property type="molecule type" value="Genomic_DNA"/>
</dbReference>
<reference evidence="2 3" key="1">
    <citation type="journal article" date="2006" name="J. Gen. Virol.">
        <title>Genome sequences of two frog herpesviruses.</title>
        <authorList>
            <person name="Davison A.J."/>
            <person name="Cunningham C."/>
            <person name="Sauerbier W."/>
            <person name="McKinnell R.G."/>
        </authorList>
    </citation>
    <scope>NUCLEOTIDE SEQUENCE [LARGE SCALE GENOMIC DNA]</scope>
    <source>
        <strain evidence="2">ATCC VR-568</strain>
    </source>
</reference>
<evidence type="ECO:0000256" key="1">
    <source>
        <dbReference type="SAM" id="MobiDB-lite"/>
    </source>
</evidence>
<dbReference type="GeneID" id="5179462"/>
<accession>Q14W32</accession>
<protein>
    <submittedName>
        <fullName evidence="2">ORF74</fullName>
    </submittedName>
</protein>
<dbReference type="Proteomes" id="UP000120576">
    <property type="component" value="Genome"/>
</dbReference>
<name>Q14W32_9VIRU</name>